<dbReference type="InterPro" id="IPR037398">
    <property type="entry name" value="Glyco_hydro_64_fam"/>
</dbReference>
<accession>A0A2T2P3E5</accession>
<feature type="region of interest" description="Disordered" evidence="1">
    <location>
        <begin position="1"/>
        <end position="44"/>
    </location>
</feature>
<dbReference type="InterPro" id="IPR032477">
    <property type="entry name" value="Glyco_hydro_64"/>
</dbReference>
<dbReference type="PROSITE" id="PS52006">
    <property type="entry name" value="GH64"/>
    <property type="match status" value="1"/>
</dbReference>
<proteinExistence type="predicted"/>
<sequence length="417" mass="44264">MKSVKDFIAKRRRRAPAGNEPGTAPTKDEKNASPSAGNDNMANQAGPGELAIALQNKSSSGNVYAYITGLALNNGNKPLFIQADGRTVYFPSSPAQTGSPLAADCAIPLGAPGNTVNVVIPKIAGGRIWFSIDAKLTFLVNPGPAIVEPSVTNPSDPNYNIFWSFAEFTFNDAQLFANITYVDFINIPISLSLTNTAGKTQTVPGMAANGFETVVNEMRAQAGRDGRPWDKLIYSNNGRALRVLSPNNLMVGNANAWGNYWDAYTNQVWSKFAGQDMTVNTQAAAGNLTGRIANNQLSLGEAGTFSKPSAADIFSCSTGPFATGSNMARNAVIPRLAAAFNRSTLLDTNQFPNGSTPANYYKNPTTNHYARVVHQVQKDGRGYAFPYDDVVPDGGSDVAGTLFDGSPKLFTLAVGGN</sequence>
<evidence type="ECO:0000259" key="2">
    <source>
        <dbReference type="PROSITE" id="PS52006"/>
    </source>
</evidence>
<feature type="compositionally biased region" description="Polar residues" evidence="1">
    <location>
        <begin position="32"/>
        <end position="43"/>
    </location>
</feature>
<name>A0A2T2P3E5_CORCC</name>
<evidence type="ECO:0000256" key="1">
    <source>
        <dbReference type="SAM" id="MobiDB-lite"/>
    </source>
</evidence>
<dbReference type="InterPro" id="IPR037176">
    <property type="entry name" value="Osmotin/thaumatin-like_sf"/>
</dbReference>
<dbReference type="AlphaFoldDB" id="A0A2T2P3E5"/>
<dbReference type="InterPro" id="IPR042517">
    <property type="entry name" value="Glyco_hydro_64_N_2"/>
</dbReference>
<evidence type="ECO:0000313" key="4">
    <source>
        <dbReference type="Proteomes" id="UP000240883"/>
    </source>
</evidence>
<evidence type="ECO:0000313" key="3">
    <source>
        <dbReference type="EMBL" id="PSN72207.1"/>
    </source>
</evidence>
<dbReference type="EMBL" id="KZ678130">
    <property type="protein sequence ID" value="PSN72207.1"/>
    <property type="molecule type" value="Genomic_DNA"/>
</dbReference>
<dbReference type="STRING" id="1448308.A0A2T2P3E5"/>
<dbReference type="PANTHER" id="PTHR38165">
    <property type="match status" value="1"/>
</dbReference>
<dbReference type="Gene3D" id="3.30.920.50">
    <property type="entry name" value="Beta-1,3-glucanase, C-terminal domain"/>
    <property type="match status" value="1"/>
</dbReference>
<feature type="domain" description="GH64" evidence="2">
    <location>
        <begin position="45"/>
        <end position="401"/>
    </location>
</feature>
<dbReference type="CDD" id="cd09220">
    <property type="entry name" value="GH64-GluB-like"/>
    <property type="match status" value="1"/>
</dbReference>
<dbReference type="PANTHER" id="PTHR38165:SF1">
    <property type="entry name" value="GLUCANASE B"/>
    <property type="match status" value="1"/>
</dbReference>
<protein>
    <recommendedName>
        <fullName evidence="2">GH64 domain-containing protein</fullName>
    </recommendedName>
</protein>
<dbReference type="Pfam" id="PF16483">
    <property type="entry name" value="Glyco_hydro_64"/>
    <property type="match status" value="1"/>
</dbReference>
<reference evidence="3 4" key="1">
    <citation type="journal article" date="2018" name="Front. Microbiol.">
        <title>Genome-Wide Analysis of Corynespora cassiicola Leaf Fall Disease Putative Effectors.</title>
        <authorList>
            <person name="Lopez D."/>
            <person name="Ribeiro S."/>
            <person name="Label P."/>
            <person name="Fumanal B."/>
            <person name="Venisse J.S."/>
            <person name="Kohler A."/>
            <person name="de Oliveira R.R."/>
            <person name="Labutti K."/>
            <person name="Lipzen A."/>
            <person name="Lail K."/>
            <person name="Bauer D."/>
            <person name="Ohm R.A."/>
            <person name="Barry K.W."/>
            <person name="Spatafora J."/>
            <person name="Grigoriev I.V."/>
            <person name="Martin F.M."/>
            <person name="Pujade-Renaud V."/>
        </authorList>
    </citation>
    <scope>NUCLEOTIDE SEQUENCE [LARGE SCALE GENOMIC DNA]</scope>
    <source>
        <strain evidence="3 4">Philippines</strain>
    </source>
</reference>
<organism evidence="3 4">
    <name type="scientific">Corynespora cassiicola Philippines</name>
    <dbReference type="NCBI Taxonomy" id="1448308"/>
    <lineage>
        <taxon>Eukaryota</taxon>
        <taxon>Fungi</taxon>
        <taxon>Dikarya</taxon>
        <taxon>Ascomycota</taxon>
        <taxon>Pezizomycotina</taxon>
        <taxon>Dothideomycetes</taxon>
        <taxon>Pleosporomycetidae</taxon>
        <taxon>Pleosporales</taxon>
        <taxon>Corynesporascaceae</taxon>
        <taxon>Corynespora</taxon>
    </lineage>
</organism>
<dbReference type="Proteomes" id="UP000240883">
    <property type="component" value="Unassembled WGS sequence"/>
</dbReference>
<gene>
    <name evidence="3" type="ORF">BS50DRAFT_485215</name>
</gene>
<keyword evidence="4" id="KW-1185">Reference proteome</keyword>
<dbReference type="OrthoDB" id="10058186at2759"/>
<dbReference type="Gene3D" id="2.60.110.10">
    <property type="entry name" value="Thaumatin"/>
    <property type="match status" value="1"/>
</dbReference>